<dbReference type="Pfam" id="PF00877">
    <property type="entry name" value="NLPC_P60"/>
    <property type="match status" value="1"/>
</dbReference>
<evidence type="ECO:0000313" key="7">
    <source>
        <dbReference type="Proteomes" id="UP000798808"/>
    </source>
</evidence>
<evidence type="ECO:0000256" key="4">
    <source>
        <dbReference type="ARBA" id="ARBA00022807"/>
    </source>
</evidence>
<dbReference type="Proteomes" id="UP000798808">
    <property type="component" value="Unassembled WGS sequence"/>
</dbReference>
<evidence type="ECO:0000313" key="6">
    <source>
        <dbReference type="EMBL" id="MTI28029.1"/>
    </source>
</evidence>
<evidence type="ECO:0000259" key="5">
    <source>
        <dbReference type="PROSITE" id="PS51935"/>
    </source>
</evidence>
<dbReference type="Pfam" id="PF18348">
    <property type="entry name" value="SH3_16"/>
    <property type="match status" value="1"/>
</dbReference>
<gene>
    <name evidence="6" type="ORF">E1163_23935</name>
</gene>
<dbReference type="InterPro" id="IPR038765">
    <property type="entry name" value="Papain-like_cys_pep_sf"/>
</dbReference>
<comment type="similarity">
    <text evidence="1">Belongs to the peptidase C40 family.</text>
</comment>
<evidence type="ECO:0000256" key="1">
    <source>
        <dbReference type="ARBA" id="ARBA00007074"/>
    </source>
</evidence>
<dbReference type="PANTHER" id="PTHR47053:SF1">
    <property type="entry name" value="MUREIN DD-ENDOPEPTIDASE MEPH-RELATED"/>
    <property type="match status" value="1"/>
</dbReference>
<dbReference type="SUPFAM" id="SSF54001">
    <property type="entry name" value="Cysteine proteinases"/>
    <property type="match status" value="1"/>
</dbReference>
<dbReference type="Gene3D" id="2.30.30.40">
    <property type="entry name" value="SH3 Domains"/>
    <property type="match status" value="1"/>
</dbReference>
<keyword evidence="7" id="KW-1185">Reference proteome</keyword>
<evidence type="ECO:0000256" key="3">
    <source>
        <dbReference type="ARBA" id="ARBA00022801"/>
    </source>
</evidence>
<dbReference type="RefSeq" id="WP_155175145.1">
    <property type="nucleotide sequence ID" value="NZ_SMLW01000651.1"/>
</dbReference>
<keyword evidence="2" id="KW-0645">Protease</keyword>
<dbReference type="InterPro" id="IPR041382">
    <property type="entry name" value="SH3_16"/>
</dbReference>
<dbReference type="InterPro" id="IPR000064">
    <property type="entry name" value="NLP_P60_dom"/>
</dbReference>
<dbReference type="InterPro" id="IPR051202">
    <property type="entry name" value="Peptidase_C40"/>
</dbReference>
<organism evidence="6 7">
    <name type="scientific">Fulvivirga kasyanovii</name>
    <dbReference type="NCBI Taxonomy" id="396812"/>
    <lineage>
        <taxon>Bacteria</taxon>
        <taxon>Pseudomonadati</taxon>
        <taxon>Bacteroidota</taxon>
        <taxon>Cytophagia</taxon>
        <taxon>Cytophagales</taxon>
        <taxon>Fulvivirgaceae</taxon>
        <taxon>Fulvivirga</taxon>
    </lineage>
</organism>
<accession>A0ABW9RUX3</accession>
<dbReference type="PROSITE" id="PS51935">
    <property type="entry name" value="NLPC_P60"/>
    <property type="match status" value="1"/>
</dbReference>
<dbReference type="Gene3D" id="3.90.1720.10">
    <property type="entry name" value="endopeptidase domain like (from Nostoc punctiforme)"/>
    <property type="match status" value="1"/>
</dbReference>
<sequence>MEIGEKGICRLSVVPVGAQASDKSEQVTQLLFGDHYTINQVSDDRKWLRIEMYFDKYIGWIDVKQHYAISEAYFNQINGADYKICTDLTSSILYNKHHISIVIGSILPISTNELFKMEEQLAFNGDSKSLSQKREFEYLKQTVKKYLNAPYAWGGRSPFGIDCSGLVQNVYRICGYALPRDASQQVRSGVAVPSLEEVMPGDLAFFSGINGNITHVGIVLEDNQIIHASGRVRIDNLDARGIVDAQSGQVTHTFSTLRRIIRE</sequence>
<name>A0ABW9RUX3_9BACT</name>
<keyword evidence="4" id="KW-0788">Thiol protease</keyword>
<comment type="caution">
    <text evidence="6">The sequence shown here is derived from an EMBL/GenBank/DDBJ whole genome shotgun (WGS) entry which is preliminary data.</text>
</comment>
<evidence type="ECO:0000256" key="2">
    <source>
        <dbReference type="ARBA" id="ARBA00022670"/>
    </source>
</evidence>
<protein>
    <submittedName>
        <fullName evidence="6">NlpC/P60 family protein</fullName>
    </submittedName>
</protein>
<reference evidence="6 7" key="1">
    <citation type="submission" date="2019-02" db="EMBL/GenBank/DDBJ databases">
        <authorList>
            <person name="Goldberg S.R."/>
            <person name="Haltli B.A."/>
            <person name="Correa H."/>
            <person name="Russell K.G."/>
        </authorList>
    </citation>
    <scope>NUCLEOTIDE SEQUENCE [LARGE SCALE GENOMIC DNA]</scope>
    <source>
        <strain evidence="6 7">JCM 16186</strain>
    </source>
</reference>
<feature type="domain" description="NlpC/P60" evidence="5">
    <location>
        <begin position="133"/>
        <end position="261"/>
    </location>
</feature>
<proteinExistence type="inferred from homology"/>
<dbReference type="PANTHER" id="PTHR47053">
    <property type="entry name" value="MUREIN DD-ENDOPEPTIDASE MEPH-RELATED"/>
    <property type="match status" value="1"/>
</dbReference>
<keyword evidence="3" id="KW-0378">Hydrolase</keyword>
<dbReference type="EMBL" id="SMLW01000651">
    <property type="protein sequence ID" value="MTI28029.1"/>
    <property type="molecule type" value="Genomic_DNA"/>
</dbReference>